<sequence>MQYNKILKKIFEDMKGIVSTKTLKKYNIPSIYLTRMINSGELIRVDRGIYINSEADYDEHYFLSLKSDVPIFSYVSALFLQGFTEIIPQQMEITVYNSYNTHRINNIVSHHVDKKIYDLGIIEVETPFGNKVKSYDIERTICDFIKNRNKIDRELFSKTLNWYVRYSEKDMNKLYNYAKRMNIYKKVKDILEIIYE</sequence>
<dbReference type="InterPro" id="IPR025159">
    <property type="entry name" value="AbiEi_N"/>
</dbReference>
<organism evidence="2 3">
    <name type="scientific">Mycoplasmopsis anatis</name>
    <dbReference type="NCBI Taxonomy" id="171279"/>
    <lineage>
        <taxon>Bacteria</taxon>
        <taxon>Bacillati</taxon>
        <taxon>Mycoplasmatota</taxon>
        <taxon>Mycoplasmoidales</taxon>
        <taxon>Metamycoplasmataceae</taxon>
        <taxon>Mycoplasmopsis</taxon>
    </lineage>
</organism>
<evidence type="ECO:0000259" key="1">
    <source>
        <dbReference type="Pfam" id="PF13338"/>
    </source>
</evidence>
<name>A0A9Q3L820_9BACT</name>
<evidence type="ECO:0000313" key="2">
    <source>
        <dbReference type="EMBL" id="MBW0602785.1"/>
    </source>
</evidence>
<dbReference type="EMBL" id="JABZFG010000007">
    <property type="protein sequence ID" value="MBW0602785.1"/>
    <property type="molecule type" value="Genomic_DNA"/>
</dbReference>
<gene>
    <name evidence="2" type="ORF">MADP07_00518</name>
</gene>
<dbReference type="AlphaFoldDB" id="A0A9Q3L820"/>
<reference evidence="2" key="1">
    <citation type="journal article" date="2021" name="Genes Genomics">
        <title>Comparative genomic analysis of Mycoplasma anatis strains.</title>
        <authorList>
            <person name="Zhou Q."/>
            <person name="Mai K."/>
            <person name="Yang D."/>
            <person name="Liu J."/>
            <person name="Yan Z."/>
            <person name="Luo C."/>
            <person name="Tan Y."/>
            <person name="Cao S."/>
            <person name="Zhou Q."/>
            <person name="Chen L."/>
            <person name="Chen F."/>
        </authorList>
    </citation>
    <scope>NUCLEOTIDE SEQUENCE</scope>
    <source>
        <strain evidence="2">DP07</strain>
    </source>
</reference>
<dbReference type="RefSeq" id="WP_218675187.1">
    <property type="nucleotide sequence ID" value="NZ_JABZFC010000001.1"/>
</dbReference>
<comment type="caution">
    <text evidence="2">The sequence shown here is derived from an EMBL/GenBank/DDBJ whole genome shotgun (WGS) entry which is preliminary data.</text>
</comment>
<accession>A0A9Q3L820</accession>
<dbReference type="Proteomes" id="UP000746160">
    <property type="component" value="Unassembled WGS sequence"/>
</dbReference>
<proteinExistence type="predicted"/>
<protein>
    <submittedName>
        <fullName evidence="2">Transcriptional regulator</fullName>
    </submittedName>
</protein>
<feature type="domain" description="AbiEi antitoxin N-terminal" evidence="1">
    <location>
        <begin position="7"/>
        <end position="51"/>
    </location>
</feature>
<dbReference type="Pfam" id="PF13338">
    <property type="entry name" value="AbiEi_4"/>
    <property type="match status" value="1"/>
</dbReference>
<evidence type="ECO:0000313" key="3">
    <source>
        <dbReference type="Proteomes" id="UP000746160"/>
    </source>
</evidence>